<comment type="caution">
    <text evidence="1">The sequence shown here is derived from an EMBL/GenBank/DDBJ whole genome shotgun (WGS) entry which is preliminary data.</text>
</comment>
<dbReference type="Proteomes" id="UP001303046">
    <property type="component" value="Unassembled WGS sequence"/>
</dbReference>
<name>A0ABR1C7S3_NECAM</name>
<gene>
    <name evidence="1" type="primary">Necator_chrII.g5323</name>
    <name evidence="1" type="ORF">RB195_017530</name>
</gene>
<sequence>MIAWSECNKTQGNKRRNFQAELICSASESTTSSGNTKQESVLMLPLDIPTPMISHPLLHTRAGSVFF</sequence>
<evidence type="ECO:0000313" key="1">
    <source>
        <dbReference type="EMBL" id="KAK6733820.1"/>
    </source>
</evidence>
<evidence type="ECO:0000313" key="2">
    <source>
        <dbReference type="Proteomes" id="UP001303046"/>
    </source>
</evidence>
<protein>
    <submittedName>
        <fullName evidence="1">Uncharacterized protein</fullName>
    </submittedName>
</protein>
<proteinExistence type="predicted"/>
<accession>A0ABR1C7S3</accession>
<keyword evidence="2" id="KW-1185">Reference proteome</keyword>
<organism evidence="1 2">
    <name type="scientific">Necator americanus</name>
    <name type="common">Human hookworm</name>
    <dbReference type="NCBI Taxonomy" id="51031"/>
    <lineage>
        <taxon>Eukaryota</taxon>
        <taxon>Metazoa</taxon>
        <taxon>Ecdysozoa</taxon>
        <taxon>Nematoda</taxon>
        <taxon>Chromadorea</taxon>
        <taxon>Rhabditida</taxon>
        <taxon>Rhabditina</taxon>
        <taxon>Rhabditomorpha</taxon>
        <taxon>Strongyloidea</taxon>
        <taxon>Ancylostomatidae</taxon>
        <taxon>Bunostominae</taxon>
        <taxon>Necator</taxon>
    </lineage>
</organism>
<dbReference type="EMBL" id="JAVFWL010000002">
    <property type="protein sequence ID" value="KAK6733820.1"/>
    <property type="molecule type" value="Genomic_DNA"/>
</dbReference>
<reference evidence="1 2" key="1">
    <citation type="submission" date="2023-08" db="EMBL/GenBank/DDBJ databases">
        <title>A Necator americanus chromosomal reference genome.</title>
        <authorList>
            <person name="Ilik V."/>
            <person name="Petrzelkova K.J."/>
            <person name="Pardy F."/>
            <person name="Fuh T."/>
            <person name="Niatou-Singa F.S."/>
            <person name="Gouil Q."/>
            <person name="Baker L."/>
            <person name="Ritchie M.E."/>
            <person name="Jex A.R."/>
            <person name="Gazzola D."/>
            <person name="Li H."/>
            <person name="Toshio Fujiwara R."/>
            <person name="Zhan B."/>
            <person name="Aroian R.V."/>
            <person name="Pafco B."/>
            <person name="Schwarz E.M."/>
        </authorList>
    </citation>
    <scope>NUCLEOTIDE SEQUENCE [LARGE SCALE GENOMIC DNA]</scope>
    <source>
        <strain evidence="1 2">Aroian</strain>
        <tissue evidence="1">Whole animal</tissue>
    </source>
</reference>